<dbReference type="Proteomes" id="UP000319818">
    <property type="component" value="Unassembled WGS sequence"/>
</dbReference>
<keyword evidence="5" id="KW-1185">Reference proteome</keyword>
<dbReference type="PROSITE" id="PS51257">
    <property type="entry name" value="PROKAR_LIPOPROTEIN"/>
    <property type="match status" value="1"/>
</dbReference>
<gene>
    <name evidence="4" type="ORF">FB388_6440</name>
</gene>
<evidence type="ECO:0000256" key="2">
    <source>
        <dbReference type="SAM" id="SignalP"/>
    </source>
</evidence>
<keyword evidence="2" id="KW-0732">Signal</keyword>
<dbReference type="RefSeq" id="WP_142106048.1">
    <property type="nucleotide sequence ID" value="NZ_VFPH01000002.1"/>
</dbReference>
<dbReference type="OrthoDB" id="3297424at2"/>
<dbReference type="EMBL" id="VFPH01000002">
    <property type="protein sequence ID" value="TQM39182.1"/>
    <property type="molecule type" value="Genomic_DNA"/>
</dbReference>
<dbReference type="GO" id="GO:0046872">
    <property type="term" value="F:metal ion binding"/>
    <property type="evidence" value="ECO:0007669"/>
    <property type="project" value="InterPro"/>
</dbReference>
<dbReference type="InterPro" id="IPR001424">
    <property type="entry name" value="SOD_Cu_Zn_dom"/>
</dbReference>
<dbReference type="AlphaFoldDB" id="A0A543FZB9"/>
<dbReference type="SUPFAM" id="SSF49329">
    <property type="entry name" value="Cu,Zn superoxide dismutase-like"/>
    <property type="match status" value="1"/>
</dbReference>
<feature type="domain" description="Superoxide dismutase copper/zinc binding" evidence="3">
    <location>
        <begin position="68"/>
        <end position="187"/>
    </location>
</feature>
<protein>
    <submittedName>
        <fullName evidence="4">Cu-Zn family superoxide dismutase</fullName>
    </submittedName>
</protein>
<evidence type="ECO:0000313" key="5">
    <source>
        <dbReference type="Proteomes" id="UP000319818"/>
    </source>
</evidence>
<dbReference type="Gene3D" id="2.60.40.200">
    <property type="entry name" value="Superoxide dismutase, copper/zinc binding domain"/>
    <property type="match status" value="1"/>
</dbReference>
<dbReference type="Pfam" id="PF00080">
    <property type="entry name" value="Sod_Cu"/>
    <property type="match status" value="1"/>
</dbReference>
<evidence type="ECO:0000313" key="4">
    <source>
        <dbReference type="EMBL" id="TQM39182.1"/>
    </source>
</evidence>
<organism evidence="4 5">
    <name type="scientific">Pseudonocardia cypriaca</name>
    <dbReference type="NCBI Taxonomy" id="882449"/>
    <lineage>
        <taxon>Bacteria</taxon>
        <taxon>Bacillati</taxon>
        <taxon>Actinomycetota</taxon>
        <taxon>Actinomycetes</taxon>
        <taxon>Pseudonocardiales</taxon>
        <taxon>Pseudonocardiaceae</taxon>
        <taxon>Pseudonocardia</taxon>
    </lineage>
</organism>
<feature type="chain" id="PRO_5038939786" evidence="2">
    <location>
        <begin position="21"/>
        <end position="192"/>
    </location>
</feature>
<dbReference type="InterPro" id="IPR036423">
    <property type="entry name" value="SOD-like_Cu/Zn_dom_sf"/>
</dbReference>
<proteinExistence type="inferred from homology"/>
<sequence length="192" mass="20094">MRPRHLLPGVLGAILVAGCAAPDTVVQTAASTPPVHTVQVSEMFQRGTGPAITYDEVLVPAGARGAVQSRSGEGTTTVMLAVRGLERNRVYGAHVHTQPCGEQPDAAGPHFQYSEDPVQPSVDPTFANPQNEIWLDLTTDDTGAGSAESTVAWTFAEDRRPKSVVLHADHTSSEPGEAGAAGARVACISVDF</sequence>
<comment type="similarity">
    <text evidence="1">Belongs to the Cu-Zn superoxide dismutase family.</text>
</comment>
<name>A0A543FZB9_9PSEU</name>
<evidence type="ECO:0000259" key="3">
    <source>
        <dbReference type="Pfam" id="PF00080"/>
    </source>
</evidence>
<comment type="caution">
    <text evidence="4">The sequence shown here is derived from an EMBL/GenBank/DDBJ whole genome shotgun (WGS) entry which is preliminary data.</text>
</comment>
<feature type="signal peptide" evidence="2">
    <location>
        <begin position="1"/>
        <end position="20"/>
    </location>
</feature>
<accession>A0A543FZB9</accession>
<evidence type="ECO:0000256" key="1">
    <source>
        <dbReference type="ARBA" id="ARBA00010457"/>
    </source>
</evidence>
<dbReference type="GO" id="GO:0006801">
    <property type="term" value="P:superoxide metabolic process"/>
    <property type="evidence" value="ECO:0007669"/>
    <property type="project" value="InterPro"/>
</dbReference>
<reference evidence="4 5" key="1">
    <citation type="submission" date="2019-06" db="EMBL/GenBank/DDBJ databases">
        <title>Sequencing the genomes of 1000 actinobacteria strains.</title>
        <authorList>
            <person name="Klenk H.-P."/>
        </authorList>
    </citation>
    <scope>NUCLEOTIDE SEQUENCE [LARGE SCALE GENOMIC DNA]</scope>
    <source>
        <strain evidence="4 5">DSM 45511</strain>
    </source>
</reference>